<dbReference type="Proteomes" id="UP001285352">
    <property type="component" value="Unassembled WGS sequence"/>
</dbReference>
<feature type="domain" description="Nephrocystin 3-like N-terminal" evidence="2">
    <location>
        <begin position="261"/>
        <end position="394"/>
    </location>
</feature>
<keyword evidence="1" id="KW-0677">Repeat</keyword>
<dbReference type="RefSeq" id="WP_319977803.1">
    <property type="nucleotide sequence ID" value="NZ_JAXAVU010000010.1"/>
</dbReference>
<dbReference type="InterPro" id="IPR056884">
    <property type="entry name" value="NPHP3-like_N"/>
</dbReference>
<name>A0ABU4V1N6_9PSEU</name>
<dbReference type="EMBL" id="JAXAVU010000010">
    <property type="protein sequence ID" value="MDX8145693.1"/>
    <property type="molecule type" value="Genomic_DNA"/>
</dbReference>
<gene>
    <name evidence="3" type="ORF">SK854_26525</name>
</gene>
<accession>A0ABU4V1N6</accession>
<evidence type="ECO:0000313" key="4">
    <source>
        <dbReference type="Proteomes" id="UP001285352"/>
    </source>
</evidence>
<comment type="caution">
    <text evidence="3">The sequence shown here is derived from an EMBL/GenBank/DDBJ whole genome shotgun (WGS) entry which is preliminary data.</text>
</comment>
<dbReference type="InterPro" id="IPR009003">
    <property type="entry name" value="Peptidase_S1_PA"/>
</dbReference>
<dbReference type="Gene3D" id="1.25.40.10">
    <property type="entry name" value="Tetratricopeptide repeat domain"/>
    <property type="match status" value="1"/>
</dbReference>
<protein>
    <submittedName>
        <fullName evidence="3">Trypsin-like peptidase domain-containing protein</fullName>
    </submittedName>
</protein>
<keyword evidence="4" id="KW-1185">Reference proteome</keyword>
<dbReference type="Gene3D" id="2.40.10.120">
    <property type="match status" value="1"/>
</dbReference>
<evidence type="ECO:0000259" key="2">
    <source>
        <dbReference type="Pfam" id="PF24883"/>
    </source>
</evidence>
<evidence type="ECO:0000256" key="1">
    <source>
        <dbReference type="ARBA" id="ARBA00022737"/>
    </source>
</evidence>
<dbReference type="InterPro" id="IPR011990">
    <property type="entry name" value="TPR-like_helical_dom_sf"/>
</dbReference>
<proteinExistence type="predicted"/>
<reference evidence="3 4" key="1">
    <citation type="submission" date="2023-11" db="EMBL/GenBank/DDBJ databases">
        <title>Lentzea sokolovensis, sp. nov., Lentzea kristufkii, sp. nov., and Lentzea miocenensis, sp. nov., rare actinobacteria from Sokolov Coal Basin, Miocene lacustrine sediment, Czech Republic.</title>
        <authorList>
            <person name="Lara A."/>
            <person name="Kotroba L."/>
            <person name="Nouioui I."/>
            <person name="Neumann-Schaal M."/>
            <person name="Mast Y."/>
            <person name="Chronakova A."/>
        </authorList>
    </citation>
    <scope>NUCLEOTIDE SEQUENCE [LARGE SCALE GENOMIC DNA]</scope>
    <source>
        <strain evidence="3 4">BCCO 10_0061</strain>
    </source>
</reference>
<evidence type="ECO:0000313" key="3">
    <source>
        <dbReference type="EMBL" id="MDX8145693.1"/>
    </source>
</evidence>
<dbReference type="Pfam" id="PF24883">
    <property type="entry name" value="NPHP3_N"/>
    <property type="match status" value="1"/>
</dbReference>
<organism evidence="3 4">
    <name type="scientific">Lentzea sokolovensis</name>
    <dbReference type="NCBI Taxonomy" id="3095429"/>
    <lineage>
        <taxon>Bacteria</taxon>
        <taxon>Bacillati</taxon>
        <taxon>Actinomycetota</taxon>
        <taxon>Actinomycetes</taxon>
        <taxon>Pseudonocardiales</taxon>
        <taxon>Pseudonocardiaceae</taxon>
        <taxon>Lentzea</taxon>
    </lineage>
</organism>
<dbReference type="SUPFAM" id="SSF50494">
    <property type="entry name" value="Trypsin-like serine proteases"/>
    <property type="match status" value="1"/>
</dbReference>
<dbReference type="Pfam" id="PF13365">
    <property type="entry name" value="Trypsin_2"/>
    <property type="match status" value="1"/>
</dbReference>
<sequence length="1556" mass="167250">MTGAPLDRARVAELIVTRDGERHRGSGYRVRAGAVLTAAHVVDGASSVRVRFEPDLPGEWSVDATSWWADPVADVAVVTIDGRESVAPVTFGRIDDRAAVLVVEAVGFPRWKMRADAAGQRYRDSVHVHGTVAVLSNWREGTLEVVVEPAGAVVGDVSPWQGMSGAALWAAGHVVGVVAKHHPGDGLGRLAASRLDLALDSAAGTSLREALDVRAPLPDVLPAPRTELITNAYQALVADAAPEQLHERTAELAELARFCAGDEPYLWWQAGPWAGKSALLAWFALHPPDGVDVVSFFVTGRWAGQSDSDAFTEALIDQLASLVGEPVDLALEARARRGHLLRLLTTAAAVRPLLLVVDGLDEDTSRADGVARPSIAALLPRRPPPGLRVLVASRPHPGLPDDVPGDHPLRTVMPRPLAVSPHARNIETEAKRELTTLLARPGPHRGLLGLITASGGGLTHPDLEELTGSPSFELDAVFGGVFGRSVGARGTESSERVYLFTHDTLREQAERAYGNGIARYREQIHAWADDHRARGWTADTPGYLFRGYPRLLAALGDTGRLVAFALDRPRHDRMLVLTGGDALALTEIESAAALLAREREPDLLTMLRVARMRWELGRRNDHVPSELPAVWARLGELDRAVALAHSMGNVDRCAEAFTKIVAVLGDENHRLVDDAEKAVMRTIEPHWRYQALLDLAAALPWGERARRMLADVEAGVPAVGGRYRDDLWAALSRQALARADDDEAERFALAVEDFYERDRLLEKLVSDARPDLHRALRFVLLAASDYDLFEWTEELAREAVAAGDDAGAFRIAQESGAQDSLLAELVAALLKEGELVRAGRLALRVETPGERALALCAVAHAHLAAGQTEEAERLAALAGATLPGIANQRGQVVLLTELAALVPGRAAEFHRAADAVVERLGARHNRAIVLAEIASVAARTGDPQRFADCADRAAELAEQAELLVELAKHAVVAADHGRARRLIESAWTPPMLPTGKIEGVLEFGTVRVASRMGAVDLVLHALKRRPADLLVQLLADAPADRALSIAEVIARHLPYQTASDQIPALAELREDDLVLSLAAQTGAGSLGGHVRAVVEAATAAGEDDRALRLAAGMDSEYERSSALLDSCMSVLHDLDRAVRYASAIENVDLRDSAFLEMAHVADDHTRALGLLQEVSGPHRPAGLATLASAAADAGDLAGARTLCVAAENAARAEGAERPELLHVDLADALAWAGDVGRAERVGRTVLGPTQLAVSLLNLARIALSAGDVDRARALAVEVAAFERDEDFPLFGLVDTLMSTGEQGQVERIAGEIEVLSASCTDVFQRDGLRATLAGIVAKLGRHEEALALAGEIGGEPERFEAWTAIARAVPNGQVRAAVRTAILDLTGDLSEFARDYRCKYAVRALAAVGEHEHALSVVGGCELPEHQADAFAALVGEPVAGREDRRALFELWEAVLAGVTDDYHRDYTYFRFAVSRYRQGDHEDAVRLAGLIVDPAARHEVLRTLRLWEMADGRQTADARRFLAGVLATDQWRKALPSVAKLDRGALQRFADEVLG</sequence>